<reference evidence="2" key="2">
    <citation type="submission" date="2023-05" db="EMBL/GenBank/DDBJ databases">
        <authorList>
            <person name="Schelkunov M.I."/>
        </authorList>
    </citation>
    <scope>NUCLEOTIDE SEQUENCE</scope>
    <source>
        <strain evidence="2">Hsosn_3</strain>
        <tissue evidence="2">Leaf</tissue>
    </source>
</reference>
<sequence>MCYTEKSKTDVFRLVMQKDYSSGTSIEVIMMSIAEYFVMEKNFPKDSFDISSHRSRIVYLFYTYGVLKQIHGYESEAEYFDHDDGHDPGKKTRGGITQTRKRKIGKASPKSKKAIKG</sequence>
<dbReference type="EMBL" id="JAUIZM010000005">
    <property type="protein sequence ID" value="KAK1384920.1"/>
    <property type="molecule type" value="Genomic_DNA"/>
</dbReference>
<evidence type="ECO:0000313" key="3">
    <source>
        <dbReference type="Proteomes" id="UP001237642"/>
    </source>
</evidence>
<organism evidence="2 3">
    <name type="scientific">Heracleum sosnowskyi</name>
    <dbReference type="NCBI Taxonomy" id="360622"/>
    <lineage>
        <taxon>Eukaryota</taxon>
        <taxon>Viridiplantae</taxon>
        <taxon>Streptophyta</taxon>
        <taxon>Embryophyta</taxon>
        <taxon>Tracheophyta</taxon>
        <taxon>Spermatophyta</taxon>
        <taxon>Magnoliopsida</taxon>
        <taxon>eudicotyledons</taxon>
        <taxon>Gunneridae</taxon>
        <taxon>Pentapetalae</taxon>
        <taxon>asterids</taxon>
        <taxon>campanulids</taxon>
        <taxon>Apiales</taxon>
        <taxon>Apiaceae</taxon>
        <taxon>Apioideae</taxon>
        <taxon>apioid superclade</taxon>
        <taxon>Tordylieae</taxon>
        <taxon>Tordyliinae</taxon>
        <taxon>Heracleum</taxon>
    </lineage>
</organism>
<reference evidence="2" key="1">
    <citation type="submission" date="2023-02" db="EMBL/GenBank/DDBJ databases">
        <title>Genome of toxic invasive species Heracleum sosnowskyi carries increased number of genes despite the absence of recent whole-genome duplications.</title>
        <authorList>
            <person name="Schelkunov M."/>
            <person name="Shtratnikova V."/>
            <person name="Makarenko M."/>
            <person name="Klepikova A."/>
            <person name="Omelchenko D."/>
            <person name="Novikova G."/>
            <person name="Obukhova E."/>
            <person name="Bogdanov V."/>
            <person name="Penin A."/>
            <person name="Logacheva M."/>
        </authorList>
    </citation>
    <scope>NUCLEOTIDE SEQUENCE</scope>
    <source>
        <strain evidence="2">Hsosn_3</strain>
        <tissue evidence="2">Leaf</tissue>
    </source>
</reference>
<feature type="region of interest" description="Disordered" evidence="1">
    <location>
        <begin position="81"/>
        <end position="117"/>
    </location>
</feature>
<dbReference type="AlphaFoldDB" id="A0AAD8IFQ3"/>
<name>A0AAD8IFQ3_9APIA</name>
<keyword evidence="3" id="KW-1185">Reference proteome</keyword>
<proteinExistence type="predicted"/>
<feature type="compositionally biased region" description="Basic and acidic residues" evidence="1">
    <location>
        <begin position="81"/>
        <end position="90"/>
    </location>
</feature>
<feature type="compositionally biased region" description="Basic residues" evidence="1">
    <location>
        <begin position="99"/>
        <end position="117"/>
    </location>
</feature>
<dbReference type="Proteomes" id="UP001237642">
    <property type="component" value="Unassembled WGS sequence"/>
</dbReference>
<comment type="caution">
    <text evidence="2">The sequence shown here is derived from an EMBL/GenBank/DDBJ whole genome shotgun (WGS) entry which is preliminary data.</text>
</comment>
<evidence type="ECO:0000313" key="2">
    <source>
        <dbReference type="EMBL" id="KAK1384920.1"/>
    </source>
</evidence>
<evidence type="ECO:0000256" key="1">
    <source>
        <dbReference type="SAM" id="MobiDB-lite"/>
    </source>
</evidence>
<gene>
    <name evidence="2" type="ORF">POM88_022655</name>
</gene>
<accession>A0AAD8IFQ3</accession>
<protein>
    <submittedName>
        <fullName evidence="2">Uncharacterized protein</fullName>
    </submittedName>
</protein>